<proteinExistence type="predicted"/>
<sequence>MEKETNRLADCFVARHTTDLAVRLELTSCNQNGSRHDHVKEMGAVIAGSNSIANDSPAAGSPPAVVFSSNSPDTNVLALYPLSIRPWNVESLDSTNNSPIALVQGVARATDKMKRVMQEKKQRERFRMDQDRRETDIRIRRNRETRERERGEIRSNGWREWQEAVPGSLCSCSLNEFLGDIICRGCGRQRYLGRDGVITNTEENFDQRSGQSDGSVRNTSNRSSLLDMKRRLEEASAIVERVLREREREEFGQEKKRKEQEMRAERARHVQRLSDPSMLTQGSPRVRSYHDTEWRPPLPHLPSSAVWSDVMHQVESSS</sequence>
<feature type="region of interest" description="Disordered" evidence="1">
    <location>
        <begin position="203"/>
        <end position="223"/>
    </location>
</feature>
<evidence type="ECO:0000313" key="2">
    <source>
        <dbReference type="EMBL" id="PFX26589.1"/>
    </source>
</evidence>
<evidence type="ECO:0000313" key="3">
    <source>
        <dbReference type="Proteomes" id="UP000225706"/>
    </source>
</evidence>
<gene>
    <name evidence="2" type="ORF">AWC38_SpisGene8737</name>
</gene>
<name>A0A2B4SBW8_STYPI</name>
<reference evidence="3" key="1">
    <citation type="journal article" date="2017" name="bioRxiv">
        <title>Comparative analysis of the genomes of Stylophora pistillata and Acropora digitifera provides evidence for extensive differences between species of corals.</title>
        <authorList>
            <person name="Voolstra C.R."/>
            <person name="Li Y."/>
            <person name="Liew Y.J."/>
            <person name="Baumgarten S."/>
            <person name="Zoccola D."/>
            <person name="Flot J.-F."/>
            <person name="Tambutte S."/>
            <person name="Allemand D."/>
            <person name="Aranda M."/>
        </authorList>
    </citation>
    <scope>NUCLEOTIDE SEQUENCE [LARGE SCALE GENOMIC DNA]</scope>
</reference>
<feature type="region of interest" description="Disordered" evidence="1">
    <location>
        <begin position="249"/>
        <end position="304"/>
    </location>
</feature>
<dbReference type="Proteomes" id="UP000225706">
    <property type="component" value="Unassembled WGS sequence"/>
</dbReference>
<comment type="caution">
    <text evidence="2">The sequence shown here is derived from an EMBL/GenBank/DDBJ whole genome shotgun (WGS) entry which is preliminary data.</text>
</comment>
<evidence type="ECO:0000256" key="1">
    <source>
        <dbReference type="SAM" id="MobiDB-lite"/>
    </source>
</evidence>
<accession>A0A2B4SBW8</accession>
<protein>
    <submittedName>
        <fullName evidence="2">Uncharacterized protein</fullName>
    </submittedName>
</protein>
<dbReference type="AlphaFoldDB" id="A0A2B4SBW8"/>
<feature type="compositionally biased region" description="Basic and acidic residues" evidence="1">
    <location>
        <begin position="249"/>
        <end position="268"/>
    </location>
</feature>
<keyword evidence="3" id="KW-1185">Reference proteome</keyword>
<organism evidence="2 3">
    <name type="scientific">Stylophora pistillata</name>
    <name type="common">Smooth cauliflower coral</name>
    <dbReference type="NCBI Taxonomy" id="50429"/>
    <lineage>
        <taxon>Eukaryota</taxon>
        <taxon>Metazoa</taxon>
        <taxon>Cnidaria</taxon>
        <taxon>Anthozoa</taxon>
        <taxon>Hexacorallia</taxon>
        <taxon>Scleractinia</taxon>
        <taxon>Astrocoeniina</taxon>
        <taxon>Pocilloporidae</taxon>
        <taxon>Stylophora</taxon>
    </lineage>
</organism>
<dbReference type="EMBL" id="LSMT01000122">
    <property type="protein sequence ID" value="PFX26589.1"/>
    <property type="molecule type" value="Genomic_DNA"/>
</dbReference>
<dbReference type="OrthoDB" id="10591618at2759"/>